<dbReference type="InterPro" id="IPR029063">
    <property type="entry name" value="SAM-dependent_MTases_sf"/>
</dbReference>
<accession>A0A1F7XKE1</accession>
<feature type="domain" description="Methyltransferase type 11" evidence="1">
    <location>
        <begin position="50"/>
        <end position="154"/>
    </location>
</feature>
<sequence length="265" mass="30918">MKGKVSPRFYNKKYYYQKCEGHEEFVKGKISKRFAPAFSLLGNVKGQNVLDIGCGRGEMVIYCAKKGSMAYGIDYSKDAIEIARKNVDNIKKIEHSISDKVSFKLMEAGCLQFKDHFFDKVLLLDFIEHVYPEELENILMETKRVTKVKGMIIIHTPNLWFLRMLQTVGHPFGYKESNLHVNLQSYFQLKRSLKILNGDIKFHFIKRKNYFFHLTSNIRKSNLGNLSVRILDYLFEISLIAKVVHSNPFAFLFESDFWITINDCN</sequence>
<dbReference type="EMBL" id="MGFX01000005">
    <property type="protein sequence ID" value="OGM15463.1"/>
    <property type="molecule type" value="Genomic_DNA"/>
</dbReference>
<dbReference type="PANTHER" id="PTHR43861">
    <property type="entry name" value="TRANS-ACONITATE 2-METHYLTRANSFERASE-RELATED"/>
    <property type="match status" value="1"/>
</dbReference>
<dbReference type="AlphaFoldDB" id="A0A1F7XKE1"/>
<proteinExistence type="predicted"/>
<dbReference type="SUPFAM" id="SSF53335">
    <property type="entry name" value="S-adenosyl-L-methionine-dependent methyltransferases"/>
    <property type="match status" value="1"/>
</dbReference>
<gene>
    <name evidence="2" type="ORF">A2V97_00565</name>
</gene>
<reference evidence="2 3" key="1">
    <citation type="journal article" date="2016" name="Nat. Commun.">
        <title>Thousands of microbial genomes shed light on interconnected biogeochemical processes in an aquifer system.</title>
        <authorList>
            <person name="Anantharaman K."/>
            <person name="Brown C.T."/>
            <person name="Hug L.A."/>
            <person name="Sharon I."/>
            <person name="Castelle C.J."/>
            <person name="Probst A.J."/>
            <person name="Thomas B.C."/>
            <person name="Singh A."/>
            <person name="Wilkins M.J."/>
            <person name="Karaoz U."/>
            <person name="Brodie E.L."/>
            <person name="Williams K.H."/>
            <person name="Hubbard S.S."/>
            <person name="Banfield J.F."/>
        </authorList>
    </citation>
    <scope>NUCLEOTIDE SEQUENCE [LARGE SCALE GENOMIC DNA]</scope>
</reference>
<dbReference type="CDD" id="cd02440">
    <property type="entry name" value="AdoMet_MTases"/>
    <property type="match status" value="1"/>
</dbReference>
<dbReference type="InterPro" id="IPR013216">
    <property type="entry name" value="Methyltransf_11"/>
</dbReference>
<protein>
    <recommendedName>
        <fullName evidence="1">Methyltransferase type 11 domain-containing protein</fullName>
    </recommendedName>
</protein>
<evidence type="ECO:0000313" key="3">
    <source>
        <dbReference type="Proteomes" id="UP000177382"/>
    </source>
</evidence>
<evidence type="ECO:0000313" key="2">
    <source>
        <dbReference type="EMBL" id="OGM15463.1"/>
    </source>
</evidence>
<organism evidence="2 3">
    <name type="scientific">Candidatus Woesebacteria bacterium RBG_16_42_24</name>
    <dbReference type="NCBI Taxonomy" id="1802485"/>
    <lineage>
        <taxon>Bacteria</taxon>
        <taxon>Candidatus Woeseibacteriota</taxon>
    </lineage>
</organism>
<comment type="caution">
    <text evidence="2">The sequence shown here is derived from an EMBL/GenBank/DDBJ whole genome shotgun (WGS) entry which is preliminary data.</text>
</comment>
<dbReference type="GO" id="GO:0008757">
    <property type="term" value="F:S-adenosylmethionine-dependent methyltransferase activity"/>
    <property type="evidence" value="ECO:0007669"/>
    <property type="project" value="InterPro"/>
</dbReference>
<dbReference type="STRING" id="1802485.A2V97_00565"/>
<evidence type="ECO:0000259" key="1">
    <source>
        <dbReference type="Pfam" id="PF08241"/>
    </source>
</evidence>
<dbReference type="PANTHER" id="PTHR43861:SF6">
    <property type="entry name" value="METHYLTRANSFERASE TYPE 11"/>
    <property type="match status" value="1"/>
</dbReference>
<dbReference type="Proteomes" id="UP000177382">
    <property type="component" value="Unassembled WGS sequence"/>
</dbReference>
<dbReference type="Pfam" id="PF08241">
    <property type="entry name" value="Methyltransf_11"/>
    <property type="match status" value="1"/>
</dbReference>
<dbReference type="Gene3D" id="3.40.50.150">
    <property type="entry name" value="Vaccinia Virus protein VP39"/>
    <property type="match status" value="1"/>
</dbReference>
<name>A0A1F7XKE1_9BACT</name>